<feature type="domain" description="Glycosyltransferase RgtA/B/C/D-like" evidence="9">
    <location>
        <begin position="57"/>
        <end position="213"/>
    </location>
</feature>
<evidence type="ECO:0000259" key="9">
    <source>
        <dbReference type="Pfam" id="PF13231"/>
    </source>
</evidence>
<dbReference type="Pfam" id="PF13231">
    <property type="entry name" value="PMT_2"/>
    <property type="match status" value="1"/>
</dbReference>
<comment type="caution">
    <text evidence="10">The sequence shown here is derived from an EMBL/GenBank/DDBJ whole genome shotgun (WGS) entry which is preliminary data.</text>
</comment>
<evidence type="ECO:0000256" key="4">
    <source>
        <dbReference type="ARBA" id="ARBA00022679"/>
    </source>
</evidence>
<proteinExistence type="predicted"/>
<evidence type="ECO:0000256" key="7">
    <source>
        <dbReference type="ARBA" id="ARBA00023136"/>
    </source>
</evidence>
<evidence type="ECO:0000256" key="2">
    <source>
        <dbReference type="ARBA" id="ARBA00022475"/>
    </source>
</evidence>
<keyword evidence="6 8" id="KW-1133">Transmembrane helix</keyword>
<feature type="transmembrane region" description="Helical" evidence="8">
    <location>
        <begin position="157"/>
        <end position="190"/>
    </location>
</feature>
<reference evidence="10 11" key="1">
    <citation type="submission" date="2018-05" db="EMBL/GenBank/DDBJ databases">
        <title>Genomic Encyclopedia of Type Strains, Phase IV (KMG-IV): sequencing the most valuable type-strain genomes for metagenomic binning, comparative biology and taxonomic classification.</title>
        <authorList>
            <person name="Goeker M."/>
        </authorList>
    </citation>
    <scope>NUCLEOTIDE SEQUENCE [LARGE SCALE GENOMIC DNA]</scope>
    <source>
        <strain evidence="10 11">DSM 28816</strain>
    </source>
</reference>
<sequence length="470" mass="54013">MKAFDIRKVAIIFVMINLVSFGLCFLNHNIWYDETYTMALVRHSYVDIWSITANDVHPPLYYFIVRSCMLVLGFSLYAARILSLIPFLLLLLAGITKIRKMFGEDVSYLFLILCSALPAMLRLELEARMYMWAMLFVLLTGLYAYEAIESNRISKWLGLAFMSLLAAYTHYYALLAVAILYGLIFVVIMIRQRKLVLNWLLSGVMVLAGYLPWLTKLLGQMNKVSKDYWITKPTLFEIAKYIVYPFHIVEQLIPTLIAGILLLPLLVVIIKNIRRNYKSKEALFGIITFMVLFLVIGVGILVSFLVKPVFVARYMAVTFGLVWLGMAIFLEKASEQSIKRILILLLSVLLLESAGQCVYENSNSFRQMEELSNNMDQDASIIVSDTHSLGIASYYFDHKIYALNNQEQLAAFEPKMQFASSEEILNMAGKYYYITADAKTVKGGFKDRAEWIQDIEIEDHIYHIYLIKKN</sequence>
<feature type="transmembrane region" description="Helical" evidence="8">
    <location>
        <begin position="9"/>
        <end position="31"/>
    </location>
</feature>
<dbReference type="InterPro" id="IPR050297">
    <property type="entry name" value="LipidA_mod_glycosyltrf_83"/>
</dbReference>
<accession>A0A318EMV9</accession>
<dbReference type="EMBL" id="QICS01000003">
    <property type="protein sequence ID" value="PXV91479.1"/>
    <property type="molecule type" value="Genomic_DNA"/>
</dbReference>
<evidence type="ECO:0000256" key="1">
    <source>
        <dbReference type="ARBA" id="ARBA00004651"/>
    </source>
</evidence>
<evidence type="ECO:0000256" key="8">
    <source>
        <dbReference type="SAM" id="Phobius"/>
    </source>
</evidence>
<feature type="transmembrane region" description="Helical" evidence="8">
    <location>
        <begin position="311"/>
        <end position="329"/>
    </location>
</feature>
<dbReference type="GO" id="GO:0009103">
    <property type="term" value="P:lipopolysaccharide biosynthetic process"/>
    <property type="evidence" value="ECO:0007669"/>
    <property type="project" value="UniProtKB-ARBA"/>
</dbReference>
<evidence type="ECO:0000256" key="6">
    <source>
        <dbReference type="ARBA" id="ARBA00022989"/>
    </source>
</evidence>
<keyword evidence="7 8" id="KW-0472">Membrane</keyword>
<protein>
    <submittedName>
        <fullName evidence="10">Dolichyl-phosphate-mannose-protein mannosyltransferase</fullName>
    </submittedName>
</protein>
<keyword evidence="2" id="KW-1003">Cell membrane</keyword>
<dbReference type="GO" id="GO:0005886">
    <property type="term" value="C:plasma membrane"/>
    <property type="evidence" value="ECO:0007669"/>
    <property type="project" value="UniProtKB-SubCell"/>
</dbReference>
<dbReference type="PANTHER" id="PTHR33908:SF11">
    <property type="entry name" value="MEMBRANE PROTEIN"/>
    <property type="match status" value="1"/>
</dbReference>
<dbReference type="InterPro" id="IPR038731">
    <property type="entry name" value="RgtA/B/C-like"/>
</dbReference>
<feature type="transmembrane region" description="Helical" evidence="8">
    <location>
        <begin position="129"/>
        <end position="145"/>
    </location>
</feature>
<keyword evidence="5 8" id="KW-0812">Transmembrane</keyword>
<dbReference type="GO" id="GO:0016763">
    <property type="term" value="F:pentosyltransferase activity"/>
    <property type="evidence" value="ECO:0007669"/>
    <property type="project" value="TreeGrafter"/>
</dbReference>
<dbReference type="RefSeq" id="WP_110290714.1">
    <property type="nucleotide sequence ID" value="NZ_QICS01000003.1"/>
</dbReference>
<organism evidence="10 11">
    <name type="scientific">Lachnotalea glycerini</name>
    <dbReference type="NCBI Taxonomy" id="1763509"/>
    <lineage>
        <taxon>Bacteria</taxon>
        <taxon>Bacillati</taxon>
        <taxon>Bacillota</taxon>
        <taxon>Clostridia</taxon>
        <taxon>Lachnospirales</taxon>
        <taxon>Lachnospiraceae</taxon>
        <taxon>Lachnotalea</taxon>
    </lineage>
</organism>
<keyword evidence="4 10" id="KW-0808">Transferase</keyword>
<keyword evidence="3 10" id="KW-0328">Glycosyltransferase</keyword>
<evidence type="ECO:0000256" key="5">
    <source>
        <dbReference type="ARBA" id="ARBA00022692"/>
    </source>
</evidence>
<feature type="transmembrane region" description="Helical" evidence="8">
    <location>
        <begin position="196"/>
        <end position="215"/>
    </location>
</feature>
<evidence type="ECO:0000313" key="11">
    <source>
        <dbReference type="Proteomes" id="UP000247523"/>
    </source>
</evidence>
<dbReference type="PANTHER" id="PTHR33908">
    <property type="entry name" value="MANNOSYLTRANSFERASE YKCB-RELATED"/>
    <property type="match status" value="1"/>
</dbReference>
<feature type="transmembrane region" description="Helical" evidence="8">
    <location>
        <begin position="252"/>
        <end position="270"/>
    </location>
</feature>
<name>A0A318EMV9_9FIRM</name>
<comment type="subcellular location">
    <subcellularLocation>
        <location evidence="1">Cell membrane</location>
        <topology evidence="1">Multi-pass membrane protein</topology>
    </subcellularLocation>
</comment>
<gene>
    <name evidence="10" type="ORF">C8E03_10335</name>
</gene>
<feature type="transmembrane region" description="Helical" evidence="8">
    <location>
        <begin position="282"/>
        <end position="305"/>
    </location>
</feature>
<dbReference type="Proteomes" id="UP000247523">
    <property type="component" value="Unassembled WGS sequence"/>
</dbReference>
<evidence type="ECO:0000313" key="10">
    <source>
        <dbReference type="EMBL" id="PXV91479.1"/>
    </source>
</evidence>
<evidence type="ECO:0000256" key="3">
    <source>
        <dbReference type="ARBA" id="ARBA00022676"/>
    </source>
</evidence>
<feature type="transmembrane region" description="Helical" evidence="8">
    <location>
        <begin position="60"/>
        <end position="93"/>
    </location>
</feature>
<dbReference type="AlphaFoldDB" id="A0A318EMV9"/>